<sequence>MQKRIDELAPACAEKELKIVATDNEKLELTKRLRHANNDVSHHQTTIMHMREDISVKENEIKSLNEEIQYLRSRIAVIEEETRELRIKDADNQDKISLYVQQTRELELTKINDKKMIDKMMEENSTLIKENAKVTTKLNRLEHVDFSAREKDMKMAHVTSETVSELRSALQAEKSSTHSMISKIEILRQRCEDLEKTIIERDKSEDENLAERNRVEKELNALHALSKSLSSENKVLREEKLMNEEIIDELKGKIRALEANIRSAQSIFHEKEKQSATKIKELESEASEKHQKYLEFEEISKTLHQITSLLPSKTQSMTQPQSHDCSK</sequence>
<proteinExistence type="predicted"/>
<dbReference type="EnsemblMetazoa" id="CJA17592.1">
    <property type="protein sequence ID" value="CJA17592.1"/>
    <property type="gene ID" value="WBGene00136796"/>
</dbReference>
<feature type="coiled-coil region" evidence="1">
    <location>
        <begin position="47"/>
        <end position="81"/>
    </location>
</feature>
<name>A0A8R1E383_CAEJA</name>
<keyword evidence="1" id="KW-0175">Coiled coil</keyword>
<keyword evidence="3" id="KW-1185">Reference proteome</keyword>
<evidence type="ECO:0000313" key="2">
    <source>
        <dbReference type="EnsemblMetazoa" id="CJA17592.1"/>
    </source>
</evidence>
<protein>
    <submittedName>
        <fullName evidence="2">Uncharacterized protein</fullName>
    </submittedName>
</protein>
<evidence type="ECO:0000256" key="1">
    <source>
        <dbReference type="SAM" id="Coils"/>
    </source>
</evidence>
<accession>A0A8R1E383</accession>
<organism evidence="2 3">
    <name type="scientific">Caenorhabditis japonica</name>
    <dbReference type="NCBI Taxonomy" id="281687"/>
    <lineage>
        <taxon>Eukaryota</taxon>
        <taxon>Metazoa</taxon>
        <taxon>Ecdysozoa</taxon>
        <taxon>Nematoda</taxon>
        <taxon>Chromadorea</taxon>
        <taxon>Rhabditida</taxon>
        <taxon>Rhabditina</taxon>
        <taxon>Rhabditomorpha</taxon>
        <taxon>Rhabditoidea</taxon>
        <taxon>Rhabditidae</taxon>
        <taxon>Peloderinae</taxon>
        <taxon>Caenorhabditis</taxon>
    </lineage>
</organism>
<reference evidence="2" key="2">
    <citation type="submission" date="2022-06" db="UniProtKB">
        <authorList>
            <consortium name="EnsemblMetazoa"/>
        </authorList>
    </citation>
    <scope>IDENTIFICATION</scope>
    <source>
        <strain evidence="2">DF5081</strain>
    </source>
</reference>
<dbReference type="AlphaFoldDB" id="A0A8R1E383"/>
<evidence type="ECO:0000313" key="3">
    <source>
        <dbReference type="Proteomes" id="UP000005237"/>
    </source>
</evidence>
<dbReference type="Proteomes" id="UP000005237">
    <property type="component" value="Unassembled WGS sequence"/>
</dbReference>
<feature type="coiled-coil region" evidence="1">
    <location>
        <begin position="247"/>
        <end position="299"/>
    </location>
</feature>
<reference evidence="3" key="1">
    <citation type="submission" date="2010-08" db="EMBL/GenBank/DDBJ databases">
        <authorList>
            <consortium name="Caenorhabditis japonica Sequencing Consortium"/>
            <person name="Wilson R.K."/>
        </authorList>
    </citation>
    <scope>NUCLEOTIDE SEQUENCE [LARGE SCALE GENOMIC DNA]</scope>
    <source>
        <strain evidence="3">DF5081</strain>
    </source>
</reference>